<feature type="compositionally biased region" description="Polar residues" evidence="1">
    <location>
        <begin position="485"/>
        <end position="499"/>
    </location>
</feature>
<evidence type="ECO:0000313" key="3">
    <source>
        <dbReference type="Proteomes" id="UP001163846"/>
    </source>
</evidence>
<keyword evidence="3" id="KW-1185">Reference proteome</keyword>
<feature type="region of interest" description="Disordered" evidence="1">
    <location>
        <begin position="442"/>
        <end position="501"/>
    </location>
</feature>
<evidence type="ECO:0000256" key="1">
    <source>
        <dbReference type="SAM" id="MobiDB-lite"/>
    </source>
</evidence>
<protein>
    <recommendedName>
        <fullName evidence="4">Ubiquitin-like protease family profile domain-containing protein</fullName>
    </recommendedName>
</protein>
<proteinExistence type="predicted"/>
<feature type="region of interest" description="Disordered" evidence="1">
    <location>
        <begin position="544"/>
        <end position="580"/>
    </location>
</feature>
<gene>
    <name evidence="2" type="ORF">F5878DRAFT_663928</name>
</gene>
<feature type="compositionally biased region" description="Acidic residues" evidence="1">
    <location>
        <begin position="452"/>
        <end position="464"/>
    </location>
</feature>
<evidence type="ECO:0000313" key="2">
    <source>
        <dbReference type="EMBL" id="KAJ3835367.1"/>
    </source>
</evidence>
<sequence>MQMTFQSSCCEQFHLTKLFKAWNLHLAKHAALLDGSLSIVDPKFPDTYLPLFAISIWKGLHKMKKEQSELSCATTWIECKSMDQAASQVDFCKACDALQLMQYRCHTRIAGAPNGANHLFLTQLLSEKPITTGMMDSMVAYLSDELQNYPDRDETFGIIKTLQFMVNLENSLEKGQGKARSLQSLETRLKAKESILLFPLFFEAQAHFLAVKIDFKQKTLGIAVGDSLVHLGMPKPKQKIRLIQEWLKAEFRQEFMEVNDSLLHRKQNDGWSCALVTANTIAVEAMDEIVWNVSRKLVDWAIWFTKLLEHLESKPSAIENASNHAFAPPIIATVAESTVEPVSELESKSAILDLTEHAISQLVTQPTLHDTSQPASQFASASDLPRVDETDIEMAIPKEMMEVVNSALAVEDRKTNIVSFMASTAADQILPEFNDTNYEIEYSDSNASTDREPDELSDEYDTDTSETHLSARKYVPRGEGRAHSSRYSQSQHHLLNSNVENDRMRDFRMRLTSITKSYKMGDVCATTKFSQHWKKCQGWAKREREAEEGEEGSREQKKLKANDDQAGRKKRVRKPRADANTHSLQSYFGNVPMVERKLKKQAAAATNTTVPCRGISSEDNPQINVYLQRTGTLGGGGSSLTKIARRMYHMDYAELLISRQQQVQLVQEAEWKWKNSHQNNSIFSVNCSKMVTVTLESKVAQDPVESSTSQCQACLSLLRLKRFKVAIRVKLPPPSNAKYIAHVHLPSSSMVAIYTKSKKIGLVFKNANHPCILFMNHVVDGKFKNRADELLKMFIGMTMQKRSHELQKKGMQGFCYAPDILKFASMLAAISPRAQFCYYIRILSPGYASLHRAKSPNFPIGITQCSFVLLKKHLDLMQWDGPVMLSCDDTKLHPSFCPYFDHDLDSLVTESWVQLENPLSFLIHPELLEKVVTENGLLKATKLRLWCIQPVALKVVPIVFTITAFCSATAQELYSDLDYVVSGFICTGIKCHNYACDGTSVKRSIEKLLNVNLTRQEVVYTIKHPGDLTDLPITLHYHGLDRSHPIAVMQDSKHGRKTA</sequence>
<dbReference type="Proteomes" id="UP001163846">
    <property type="component" value="Unassembled WGS sequence"/>
</dbReference>
<dbReference type="EMBL" id="MU806418">
    <property type="protein sequence ID" value="KAJ3835367.1"/>
    <property type="molecule type" value="Genomic_DNA"/>
</dbReference>
<reference evidence="2" key="1">
    <citation type="submission" date="2022-08" db="EMBL/GenBank/DDBJ databases">
        <authorList>
            <consortium name="DOE Joint Genome Institute"/>
            <person name="Min B."/>
            <person name="Riley R."/>
            <person name="Sierra-Patev S."/>
            <person name="Naranjo-Ortiz M."/>
            <person name="Looney B."/>
            <person name="Konkel Z."/>
            <person name="Slot J.C."/>
            <person name="Sakamoto Y."/>
            <person name="Steenwyk J.L."/>
            <person name="Rokas A."/>
            <person name="Carro J."/>
            <person name="Camarero S."/>
            <person name="Ferreira P."/>
            <person name="Molpeceres G."/>
            <person name="Ruiz-Duenas F.J."/>
            <person name="Serrano A."/>
            <person name="Henrissat B."/>
            <person name="Drula E."/>
            <person name="Hughes K.W."/>
            <person name="Mata J.L."/>
            <person name="Ishikawa N.K."/>
            <person name="Vargas-Isla R."/>
            <person name="Ushijima S."/>
            <person name="Smith C.A."/>
            <person name="Ahrendt S."/>
            <person name="Andreopoulos W."/>
            <person name="He G."/>
            <person name="Labutti K."/>
            <person name="Lipzen A."/>
            <person name="Ng V."/>
            <person name="Sandor L."/>
            <person name="Barry K."/>
            <person name="Martinez A.T."/>
            <person name="Xiao Y."/>
            <person name="Gibbons J.G."/>
            <person name="Terashima K."/>
            <person name="Hibbett D.S."/>
            <person name="Grigoriev I.V."/>
        </authorList>
    </citation>
    <scope>NUCLEOTIDE SEQUENCE</scope>
    <source>
        <strain evidence="2">TFB9207</strain>
    </source>
</reference>
<feature type="compositionally biased region" description="Basic and acidic residues" evidence="1">
    <location>
        <begin position="544"/>
        <end position="567"/>
    </location>
</feature>
<evidence type="ECO:0008006" key="4">
    <source>
        <dbReference type="Google" id="ProtNLM"/>
    </source>
</evidence>
<dbReference type="AlphaFoldDB" id="A0AA38UER4"/>
<organism evidence="2 3">
    <name type="scientific">Lentinula raphanica</name>
    <dbReference type="NCBI Taxonomy" id="153919"/>
    <lineage>
        <taxon>Eukaryota</taxon>
        <taxon>Fungi</taxon>
        <taxon>Dikarya</taxon>
        <taxon>Basidiomycota</taxon>
        <taxon>Agaricomycotina</taxon>
        <taxon>Agaricomycetes</taxon>
        <taxon>Agaricomycetidae</taxon>
        <taxon>Agaricales</taxon>
        <taxon>Marasmiineae</taxon>
        <taxon>Omphalotaceae</taxon>
        <taxon>Lentinula</taxon>
    </lineage>
</organism>
<accession>A0AA38UER4</accession>
<name>A0AA38UER4_9AGAR</name>
<comment type="caution">
    <text evidence="2">The sequence shown here is derived from an EMBL/GenBank/DDBJ whole genome shotgun (WGS) entry which is preliminary data.</text>
</comment>